<evidence type="ECO:0000256" key="5">
    <source>
        <dbReference type="SAM" id="Phobius"/>
    </source>
</evidence>
<evidence type="ECO:0000256" key="2">
    <source>
        <dbReference type="ARBA" id="ARBA00022692"/>
    </source>
</evidence>
<evidence type="ECO:0000256" key="4">
    <source>
        <dbReference type="ARBA" id="ARBA00023136"/>
    </source>
</evidence>
<dbReference type="InterPro" id="IPR011701">
    <property type="entry name" value="MFS"/>
</dbReference>
<dbReference type="PANTHER" id="PTHR23507:SF1">
    <property type="entry name" value="FI18259P1-RELATED"/>
    <property type="match status" value="1"/>
</dbReference>
<dbReference type="SUPFAM" id="SSF103473">
    <property type="entry name" value="MFS general substrate transporter"/>
    <property type="match status" value="1"/>
</dbReference>
<keyword evidence="7" id="KW-1185">Reference proteome</keyword>
<evidence type="ECO:0000256" key="1">
    <source>
        <dbReference type="ARBA" id="ARBA00004141"/>
    </source>
</evidence>
<dbReference type="GO" id="GO:0016020">
    <property type="term" value="C:membrane"/>
    <property type="evidence" value="ECO:0007669"/>
    <property type="project" value="UniProtKB-SubCell"/>
</dbReference>
<comment type="caution">
    <text evidence="6">The sequence shown here is derived from an EMBL/GenBank/DDBJ whole genome shotgun (WGS) entry which is preliminary data.</text>
</comment>
<comment type="subcellular location">
    <subcellularLocation>
        <location evidence="1">Membrane</location>
        <topology evidence="1">Multi-pass membrane protein</topology>
    </subcellularLocation>
</comment>
<feature type="transmembrane region" description="Helical" evidence="5">
    <location>
        <begin position="30"/>
        <end position="48"/>
    </location>
</feature>
<feature type="transmembrane region" description="Helical" evidence="5">
    <location>
        <begin position="232"/>
        <end position="252"/>
    </location>
</feature>
<feature type="transmembrane region" description="Helical" evidence="5">
    <location>
        <begin position="203"/>
        <end position="226"/>
    </location>
</feature>
<feature type="transmembrane region" description="Helical" evidence="5">
    <location>
        <begin position="170"/>
        <end position="191"/>
    </location>
</feature>
<feature type="transmembrane region" description="Helical" evidence="5">
    <location>
        <begin position="333"/>
        <end position="354"/>
    </location>
</feature>
<reference evidence="6 7" key="1">
    <citation type="journal article" date="2021" name="BMC Biol.">
        <title>Horizontally acquired antibacterial genes associated with adaptive radiation of ladybird beetles.</title>
        <authorList>
            <person name="Li H.S."/>
            <person name="Tang X.F."/>
            <person name="Huang Y.H."/>
            <person name="Xu Z.Y."/>
            <person name="Chen M.L."/>
            <person name="Du X.Y."/>
            <person name="Qiu B.Y."/>
            <person name="Chen P.T."/>
            <person name="Zhang W."/>
            <person name="Slipinski A."/>
            <person name="Escalona H.E."/>
            <person name="Waterhouse R.M."/>
            <person name="Zwick A."/>
            <person name="Pang H."/>
        </authorList>
    </citation>
    <scope>NUCLEOTIDE SEQUENCE [LARGE SCALE GENOMIC DNA]</scope>
    <source>
        <strain evidence="6">SYSU2018</strain>
    </source>
</reference>
<sequence>MSLPNIRNAISVELLASNDKSKNLTFLQKVKYMATHITVEPLVFFYILPGAMGLLTSQNLYLEKACRVNLNYSSSVCDAMVRRDPTGYEEYQETEVQKLVATMLSIKTAVIGFFPTLILLFFGSWSDRHQRRKPVILIPIICDILSGIELIICSHFFMELSIEYVTFADSIPYAIGGGWSCVFLGVFSYISGISSDEDRTIRIGTVSMIQTIAITIGNAVGGFLIGPLGIRGSFILLNITMMCCAIYGYIVIKDEKIDTVKPVEKKGFIRDFLDVEHVKNTFKMCFKEGSSNRKWKIIVLMMATVLIAGPQQGELACLYLYTRKKFGWSEKDYSIFNTVQFSIQIVGSVFALYIFSKKLKLDDATLGIIALTSKISACLIYAFVPTGKLFFLGCLVEIFHGTCYIALRSIMAKIVPPNELGQSNSVFGVCEALMPLAFGPFYTTLYNYTIKFFPGGFYVVSAGLYLIAVPLFIWLYRSSKEDQKTKLQKKIYTEQEENLLKKAILNDSKKSLVAIKN</sequence>
<feature type="transmembrane region" description="Helical" evidence="5">
    <location>
        <begin position="99"/>
        <end position="123"/>
    </location>
</feature>
<dbReference type="EMBL" id="JABFTP020000185">
    <property type="protein sequence ID" value="KAL3289026.1"/>
    <property type="molecule type" value="Genomic_DNA"/>
</dbReference>
<dbReference type="Proteomes" id="UP001516400">
    <property type="component" value="Unassembled WGS sequence"/>
</dbReference>
<keyword evidence="2 5" id="KW-0812">Transmembrane</keyword>
<feature type="transmembrane region" description="Helical" evidence="5">
    <location>
        <begin position="390"/>
        <end position="411"/>
    </location>
</feature>
<keyword evidence="4 5" id="KW-0472">Membrane</keyword>
<feature type="transmembrane region" description="Helical" evidence="5">
    <location>
        <begin position="366"/>
        <end position="384"/>
    </location>
</feature>
<evidence type="ECO:0000256" key="3">
    <source>
        <dbReference type="ARBA" id="ARBA00022989"/>
    </source>
</evidence>
<dbReference type="InterPro" id="IPR036259">
    <property type="entry name" value="MFS_trans_sf"/>
</dbReference>
<dbReference type="Pfam" id="PF07690">
    <property type="entry name" value="MFS_1"/>
    <property type="match status" value="1"/>
</dbReference>
<accession>A0ABD2PEG1</accession>
<dbReference type="Gene3D" id="1.20.1250.20">
    <property type="entry name" value="MFS general substrate transporter like domains"/>
    <property type="match status" value="1"/>
</dbReference>
<evidence type="ECO:0008006" key="8">
    <source>
        <dbReference type="Google" id="ProtNLM"/>
    </source>
</evidence>
<evidence type="ECO:0000313" key="6">
    <source>
        <dbReference type="EMBL" id="KAL3289026.1"/>
    </source>
</evidence>
<evidence type="ECO:0000313" key="7">
    <source>
        <dbReference type="Proteomes" id="UP001516400"/>
    </source>
</evidence>
<feature type="transmembrane region" description="Helical" evidence="5">
    <location>
        <begin position="455"/>
        <end position="476"/>
    </location>
</feature>
<gene>
    <name evidence="6" type="ORF">HHI36_003469</name>
</gene>
<keyword evidence="3 5" id="KW-1133">Transmembrane helix</keyword>
<organism evidence="6 7">
    <name type="scientific">Cryptolaemus montrouzieri</name>
    <dbReference type="NCBI Taxonomy" id="559131"/>
    <lineage>
        <taxon>Eukaryota</taxon>
        <taxon>Metazoa</taxon>
        <taxon>Ecdysozoa</taxon>
        <taxon>Arthropoda</taxon>
        <taxon>Hexapoda</taxon>
        <taxon>Insecta</taxon>
        <taxon>Pterygota</taxon>
        <taxon>Neoptera</taxon>
        <taxon>Endopterygota</taxon>
        <taxon>Coleoptera</taxon>
        <taxon>Polyphaga</taxon>
        <taxon>Cucujiformia</taxon>
        <taxon>Coccinelloidea</taxon>
        <taxon>Coccinellidae</taxon>
        <taxon>Scymninae</taxon>
        <taxon>Scymnini</taxon>
        <taxon>Cryptolaemus</taxon>
    </lineage>
</organism>
<feature type="transmembrane region" description="Helical" evidence="5">
    <location>
        <begin position="135"/>
        <end position="158"/>
    </location>
</feature>
<proteinExistence type="predicted"/>
<dbReference type="AlphaFoldDB" id="A0ABD2PEG1"/>
<dbReference type="PANTHER" id="PTHR23507">
    <property type="entry name" value="ZGC:174356"/>
    <property type="match status" value="1"/>
</dbReference>
<name>A0ABD2PEG1_9CUCU</name>
<protein>
    <recommendedName>
        <fullName evidence="8">Solute carrier family 46 member 3</fullName>
    </recommendedName>
</protein>